<comment type="caution">
    <text evidence="2">The sequence shown here is derived from an EMBL/GenBank/DDBJ whole genome shotgun (WGS) entry which is preliminary data.</text>
</comment>
<evidence type="ECO:0000313" key="3">
    <source>
        <dbReference type="Proteomes" id="UP001196413"/>
    </source>
</evidence>
<organism evidence="2 3">
    <name type="scientific">Parelaphostrongylus tenuis</name>
    <name type="common">Meningeal worm</name>
    <dbReference type="NCBI Taxonomy" id="148309"/>
    <lineage>
        <taxon>Eukaryota</taxon>
        <taxon>Metazoa</taxon>
        <taxon>Ecdysozoa</taxon>
        <taxon>Nematoda</taxon>
        <taxon>Chromadorea</taxon>
        <taxon>Rhabditida</taxon>
        <taxon>Rhabditina</taxon>
        <taxon>Rhabditomorpha</taxon>
        <taxon>Strongyloidea</taxon>
        <taxon>Metastrongylidae</taxon>
        <taxon>Parelaphostrongylus</taxon>
    </lineage>
</organism>
<accession>A0AAD5MM00</accession>
<evidence type="ECO:0000313" key="2">
    <source>
        <dbReference type="EMBL" id="KAJ1358308.1"/>
    </source>
</evidence>
<keyword evidence="3" id="KW-1185">Reference proteome</keyword>
<feature type="transmembrane region" description="Helical" evidence="1">
    <location>
        <begin position="28"/>
        <end position="49"/>
    </location>
</feature>
<dbReference type="EMBL" id="JAHQIW010003358">
    <property type="protein sequence ID" value="KAJ1358308.1"/>
    <property type="molecule type" value="Genomic_DNA"/>
</dbReference>
<keyword evidence="1" id="KW-0472">Membrane</keyword>
<dbReference type="Proteomes" id="UP001196413">
    <property type="component" value="Unassembled WGS sequence"/>
</dbReference>
<evidence type="ECO:0000256" key="1">
    <source>
        <dbReference type="SAM" id="Phobius"/>
    </source>
</evidence>
<dbReference type="AlphaFoldDB" id="A0AAD5MM00"/>
<dbReference type="InterPro" id="IPR029044">
    <property type="entry name" value="Nucleotide-diphossugar_trans"/>
</dbReference>
<dbReference type="Gene3D" id="3.90.550.10">
    <property type="entry name" value="Spore Coat Polysaccharide Biosynthesis Protein SpsA, Chain A"/>
    <property type="match status" value="1"/>
</dbReference>
<sequence length="124" mass="14226">MRDNPSNYQLLAKMPTQSRIIRRTTFQAALYITILVTLFTILATIKTLGKVPYVPTLFSVDKPMASLEPLIIVITPTYKRPTRLADMTRTTRSLENLAKVDSVRRNRAFLVIWVQSNRFGTVRI</sequence>
<keyword evidence="1" id="KW-0812">Transmembrane</keyword>
<gene>
    <name evidence="2" type="ORF">KIN20_016710</name>
</gene>
<name>A0AAD5MM00_PARTN</name>
<keyword evidence="1" id="KW-1133">Transmembrane helix</keyword>
<proteinExistence type="predicted"/>
<protein>
    <submittedName>
        <fullName evidence="2">Uncharacterized protein</fullName>
    </submittedName>
</protein>
<reference evidence="2" key="1">
    <citation type="submission" date="2021-06" db="EMBL/GenBank/DDBJ databases">
        <title>Parelaphostrongylus tenuis whole genome reference sequence.</title>
        <authorList>
            <person name="Garwood T.J."/>
            <person name="Larsen P.A."/>
            <person name="Fountain-Jones N.M."/>
            <person name="Garbe J.R."/>
            <person name="Macchietto M.G."/>
            <person name="Kania S.A."/>
            <person name="Gerhold R.W."/>
            <person name="Richards J.E."/>
            <person name="Wolf T.M."/>
        </authorList>
    </citation>
    <scope>NUCLEOTIDE SEQUENCE</scope>
    <source>
        <strain evidence="2">MNPRO001-30</strain>
        <tissue evidence="2">Meninges</tissue>
    </source>
</reference>